<feature type="region of interest" description="Disordered" evidence="2">
    <location>
        <begin position="76"/>
        <end position="112"/>
    </location>
</feature>
<feature type="non-terminal residue" evidence="4">
    <location>
        <position position="1"/>
    </location>
</feature>
<name>A0A1B6IPU5_9HEMI</name>
<feature type="domain" description="PPIase cyclophilin-type" evidence="3">
    <location>
        <begin position="1"/>
        <end position="79"/>
    </location>
</feature>
<gene>
    <name evidence="4" type="ORF">g.56401</name>
</gene>
<keyword evidence="1" id="KW-0413">Isomerase</keyword>
<keyword evidence="1" id="KW-0697">Rotamase</keyword>
<dbReference type="GO" id="GO:0003755">
    <property type="term" value="F:peptidyl-prolyl cis-trans isomerase activity"/>
    <property type="evidence" value="ECO:0007669"/>
    <property type="project" value="UniProtKB-UniRule"/>
</dbReference>
<dbReference type="AlphaFoldDB" id="A0A1B6IPU5"/>
<organism evidence="4">
    <name type="scientific">Homalodisca liturata</name>
    <dbReference type="NCBI Taxonomy" id="320908"/>
    <lineage>
        <taxon>Eukaryota</taxon>
        <taxon>Metazoa</taxon>
        <taxon>Ecdysozoa</taxon>
        <taxon>Arthropoda</taxon>
        <taxon>Hexapoda</taxon>
        <taxon>Insecta</taxon>
        <taxon>Pterygota</taxon>
        <taxon>Neoptera</taxon>
        <taxon>Paraneoptera</taxon>
        <taxon>Hemiptera</taxon>
        <taxon>Auchenorrhyncha</taxon>
        <taxon>Membracoidea</taxon>
        <taxon>Cicadellidae</taxon>
        <taxon>Cicadellinae</taxon>
        <taxon>Proconiini</taxon>
        <taxon>Homalodisca</taxon>
    </lineage>
</organism>
<dbReference type="EMBL" id="GECU01018783">
    <property type="protein sequence ID" value="JAS88923.1"/>
    <property type="molecule type" value="Transcribed_RNA"/>
</dbReference>
<dbReference type="EC" id="5.2.1.8" evidence="1"/>
<dbReference type="PROSITE" id="PS50072">
    <property type="entry name" value="CSA_PPIASE_2"/>
    <property type="match status" value="1"/>
</dbReference>
<feature type="compositionally biased region" description="Acidic residues" evidence="2">
    <location>
        <begin position="97"/>
        <end position="112"/>
    </location>
</feature>
<sequence length="112" mass="12085">NFSHSHEAGVLSMANRGPGTNGSQFFITFKPQPHLDGKHVVFGRVKDLASWEVIKEIEGVEVRDGSAPVHPVEIAGCGAEDGNGGDENSDYENAGSYEEDEYYDDSTPDLDA</sequence>
<accession>A0A1B6IPU5</accession>
<evidence type="ECO:0000313" key="4">
    <source>
        <dbReference type="EMBL" id="JAS88923.1"/>
    </source>
</evidence>
<comment type="similarity">
    <text evidence="1">Belongs to the cyclophilin-type PPIase family.</text>
</comment>
<dbReference type="GO" id="GO:0006457">
    <property type="term" value="P:protein folding"/>
    <property type="evidence" value="ECO:0007669"/>
    <property type="project" value="TreeGrafter"/>
</dbReference>
<dbReference type="InterPro" id="IPR002130">
    <property type="entry name" value="Cyclophilin-type_PPIase_dom"/>
</dbReference>
<dbReference type="Pfam" id="PF00160">
    <property type="entry name" value="Pro_isomerase"/>
    <property type="match status" value="1"/>
</dbReference>
<proteinExistence type="inferred from homology"/>
<dbReference type="InterPro" id="IPR029000">
    <property type="entry name" value="Cyclophilin-like_dom_sf"/>
</dbReference>
<reference evidence="4" key="1">
    <citation type="submission" date="2015-11" db="EMBL/GenBank/DDBJ databases">
        <title>De novo transcriptome assembly of four potential Pierce s Disease insect vectors from Arizona vineyards.</title>
        <authorList>
            <person name="Tassone E.E."/>
        </authorList>
    </citation>
    <scope>NUCLEOTIDE SEQUENCE</scope>
</reference>
<dbReference type="PANTHER" id="PTHR11071:SF447">
    <property type="entry name" value="PEPTIDYL-PROLYL CIS-TRANS ISOMERASE CYP63"/>
    <property type="match status" value="1"/>
</dbReference>
<dbReference type="PANTHER" id="PTHR11071">
    <property type="entry name" value="PEPTIDYL-PROLYL CIS-TRANS ISOMERASE"/>
    <property type="match status" value="1"/>
</dbReference>
<comment type="catalytic activity">
    <reaction evidence="1">
        <text>[protein]-peptidylproline (omega=180) = [protein]-peptidylproline (omega=0)</text>
        <dbReference type="Rhea" id="RHEA:16237"/>
        <dbReference type="Rhea" id="RHEA-COMP:10747"/>
        <dbReference type="Rhea" id="RHEA-COMP:10748"/>
        <dbReference type="ChEBI" id="CHEBI:83833"/>
        <dbReference type="ChEBI" id="CHEBI:83834"/>
        <dbReference type="EC" id="5.2.1.8"/>
    </reaction>
</comment>
<evidence type="ECO:0000259" key="3">
    <source>
        <dbReference type="PROSITE" id="PS50072"/>
    </source>
</evidence>
<feature type="region of interest" description="Disordered" evidence="2">
    <location>
        <begin position="1"/>
        <end position="24"/>
    </location>
</feature>
<evidence type="ECO:0000256" key="1">
    <source>
        <dbReference type="RuleBase" id="RU363019"/>
    </source>
</evidence>
<protein>
    <recommendedName>
        <fullName evidence="1">Peptidyl-prolyl cis-trans isomerase</fullName>
        <shortName evidence="1">PPIase</shortName>
        <ecNumber evidence="1">5.2.1.8</ecNumber>
    </recommendedName>
</protein>
<dbReference type="Gene3D" id="2.40.100.10">
    <property type="entry name" value="Cyclophilin-like"/>
    <property type="match status" value="1"/>
</dbReference>
<evidence type="ECO:0000256" key="2">
    <source>
        <dbReference type="SAM" id="MobiDB-lite"/>
    </source>
</evidence>
<dbReference type="GO" id="GO:0016018">
    <property type="term" value="F:cyclosporin A binding"/>
    <property type="evidence" value="ECO:0007669"/>
    <property type="project" value="TreeGrafter"/>
</dbReference>
<dbReference type="GO" id="GO:0005737">
    <property type="term" value="C:cytoplasm"/>
    <property type="evidence" value="ECO:0007669"/>
    <property type="project" value="TreeGrafter"/>
</dbReference>
<dbReference type="SUPFAM" id="SSF50891">
    <property type="entry name" value="Cyclophilin-like"/>
    <property type="match status" value="1"/>
</dbReference>
<comment type="function">
    <text evidence="1">PPIases accelerate the folding of proteins. It catalyzes the cis-trans isomerization of proline imidic peptide bonds in oligopeptides.</text>
</comment>
<dbReference type="PRINTS" id="PR00153">
    <property type="entry name" value="CSAPPISMRASE"/>
</dbReference>
<feature type="non-terminal residue" evidence="4">
    <location>
        <position position="112"/>
    </location>
</feature>